<gene>
    <name evidence="2" type="ORF">ENL21_06895</name>
</gene>
<protein>
    <recommendedName>
        <fullName evidence="1">Glycoside hydrolase family 2 catalytic domain-containing protein</fullName>
    </recommendedName>
</protein>
<dbReference type="Gene3D" id="3.20.20.80">
    <property type="entry name" value="Glycosidases"/>
    <property type="match status" value="1"/>
</dbReference>
<dbReference type="SUPFAM" id="SSF49785">
    <property type="entry name" value="Galactose-binding domain-like"/>
    <property type="match status" value="1"/>
</dbReference>
<dbReference type="GO" id="GO:0004553">
    <property type="term" value="F:hydrolase activity, hydrolyzing O-glycosyl compounds"/>
    <property type="evidence" value="ECO:0007669"/>
    <property type="project" value="InterPro"/>
</dbReference>
<dbReference type="PANTHER" id="PTHR42732:SF1">
    <property type="entry name" value="BETA-MANNOSIDASE"/>
    <property type="match status" value="1"/>
</dbReference>
<sequence length="370" mass="42408">MKFKTLLLIFFFVGALLAENVVHYAWPKKANEWGTITNNIKSIPLKHWQLTGLSKEKDIDIPLLLKNVKEITFSTKVTLPKKRRVGEEVFLFTQNIHGACYFYANNHLLGLSPNSTNPLRFKIPADFFEQDSVLNLTLKIKRVESAEKGFPNIVYNLSEERFLGLGGMVYLQLVNPPTVTISQMNVVKKEIQFYLNYQYTIEANGPIKRLKVEENFFRSSTGKSLYKKIRYSQEIRYNTITLSGTFPLSNEDLWSPESPELLQFSVKGQLTTDSGTQTFRFGQTFGARKIKIEKQKFFLNANPLQIKGITLHFSPVVFNNGNYHADLKEMFEFLKQLNFNAIRLAHTLPDAVVLNLADSLGLMVFAEFPI</sequence>
<feature type="domain" description="Glycoside hydrolase family 2 catalytic" evidence="1">
    <location>
        <begin position="290"/>
        <end position="369"/>
    </location>
</feature>
<dbReference type="GO" id="GO:0005975">
    <property type="term" value="P:carbohydrate metabolic process"/>
    <property type="evidence" value="ECO:0007669"/>
    <property type="project" value="InterPro"/>
</dbReference>
<organism evidence="2">
    <name type="scientific">Caldithrix abyssi</name>
    <dbReference type="NCBI Taxonomy" id="187145"/>
    <lineage>
        <taxon>Bacteria</taxon>
        <taxon>Pseudomonadati</taxon>
        <taxon>Calditrichota</taxon>
        <taxon>Calditrichia</taxon>
        <taxon>Calditrichales</taxon>
        <taxon>Calditrichaceae</taxon>
        <taxon>Caldithrix</taxon>
    </lineage>
</organism>
<dbReference type="EMBL" id="DRTD01000510">
    <property type="protein sequence ID" value="HHE55492.1"/>
    <property type="molecule type" value="Genomic_DNA"/>
</dbReference>
<proteinExistence type="predicted"/>
<dbReference type="InterPro" id="IPR008979">
    <property type="entry name" value="Galactose-bd-like_sf"/>
</dbReference>
<dbReference type="InterPro" id="IPR006103">
    <property type="entry name" value="Glyco_hydro_2_cat"/>
</dbReference>
<feature type="non-terminal residue" evidence="2">
    <location>
        <position position="370"/>
    </location>
</feature>
<evidence type="ECO:0000259" key="1">
    <source>
        <dbReference type="Pfam" id="PF02836"/>
    </source>
</evidence>
<evidence type="ECO:0000313" key="2">
    <source>
        <dbReference type="EMBL" id="HHE55492.1"/>
    </source>
</evidence>
<accession>A0A7V5H4F3</accession>
<dbReference type="InterPro" id="IPR051913">
    <property type="entry name" value="GH2_Domain-Containing"/>
</dbReference>
<dbReference type="InterPro" id="IPR017853">
    <property type="entry name" value="GH"/>
</dbReference>
<dbReference type="Proteomes" id="UP000886111">
    <property type="component" value="Unassembled WGS sequence"/>
</dbReference>
<reference evidence="2" key="1">
    <citation type="journal article" date="2020" name="mSystems">
        <title>Genome- and Community-Level Interaction Insights into Carbon Utilization and Element Cycling Functions of Hydrothermarchaeota in Hydrothermal Sediment.</title>
        <authorList>
            <person name="Zhou Z."/>
            <person name="Liu Y."/>
            <person name="Xu W."/>
            <person name="Pan J."/>
            <person name="Luo Z.H."/>
            <person name="Li M."/>
        </authorList>
    </citation>
    <scope>NUCLEOTIDE SEQUENCE [LARGE SCALE GENOMIC DNA]</scope>
    <source>
        <strain evidence="2">HyVt-76</strain>
    </source>
</reference>
<dbReference type="PANTHER" id="PTHR42732">
    <property type="entry name" value="BETA-GALACTOSIDASE"/>
    <property type="match status" value="1"/>
</dbReference>
<dbReference type="Gene3D" id="2.60.120.260">
    <property type="entry name" value="Galactose-binding domain-like"/>
    <property type="match status" value="1"/>
</dbReference>
<dbReference type="SUPFAM" id="SSF51445">
    <property type="entry name" value="(Trans)glycosidases"/>
    <property type="match status" value="1"/>
</dbReference>
<name>A0A7V5H4F3_CALAY</name>
<dbReference type="Pfam" id="PF02836">
    <property type="entry name" value="Glyco_hydro_2_C"/>
    <property type="match status" value="1"/>
</dbReference>
<comment type="caution">
    <text evidence="2">The sequence shown here is derived from an EMBL/GenBank/DDBJ whole genome shotgun (WGS) entry which is preliminary data.</text>
</comment>
<dbReference type="AlphaFoldDB" id="A0A7V5H4F3"/>